<evidence type="ECO:0000256" key="5">
    <source>
        <dbReference type="ARBA" id="ARBA00022525"/>
    </source>
</evidence>
<comment type="subcellular location">
    <subcellularLocation>
        <location evidence="1 12">Secreted</location>
    </subcellularLocation>
</comment>
<dbReference type="PANTHER" id="PTHR48250:SF3">
    <property type="entry name" value="CUTINASE 1-RELATED"/>
    <property type="match status" value="1"/>
</dbReference>
<evidence type="ECO:0000256" key="7">
    <source>
        <dbReference type="ARBA" id="ARBA00022801"/>
    </source>
</evidence>
<evidence type="ECO:0000256" key="6">
    <source>
        <dbReference type="ARBA" id="ARBA00022729"/>
    </source>
</evidence>
<evidence type="ECO:0000256" key="9">
    <source>
        <dbReference type="ARBA" id="ARBA00034045"/>
    </source>
</evidence>
<feature type="active site" description="Proton donor/acceptor" evidence="10">
    <location>
        <position position="165"/>
    </location>
</feature>
<dbReference type="Pfam" id="PF01083">
    <property type="entry name" value="Cutinase"/>
    <property type="match status" value="1"/>
</dbReference>
<keyword evidence="8 11" id="KW-1015">Disulfide bond</keyword>
<dbReference type="InterPro" id="IPR043580">
    <property type="entry name" value="CUTINASE_1"/>
</dbReference>
<dbReference type="GO" id="GO:0016052">
    <property type="term" value="P:carbohydrate catabolic process"/>
    <property type="evidence" value="ECO:0007669"/>
    <property type="project" value="TreeGrafter"/>
</dbReference>
<evidence type="ECO:0000256" key="8">
    <source>
        <dbReference type="ARBA" id="ARBA00023157"/>
    </source>
</evidence>
<gene>
    <name evidence="13" type="ORF">EJ06DRAFT_537299</name>
</gene>
<comment type="function">
    <text evidence="12">Catalyzes the hydrolysis of complex carboxylic polyesters found in the cell wall of plants. Degrades cutin, a macromolecule that forms the structure of the plant cuticle.</text>
</comment>
<sequence>MNDLVNGQCKMVTFIFARATTEAGNMGAAAGSGVARYLAGHYGLPNVAIQGVKYPADIAGNLMPGGCSSAGISESVRLFNLANTKCPETIIVAGGYSQGTACMHRSIPKLTAAVQSKIVGVVLFGDTQAAQTGRKIQGLGPEKVKIYCNTGDGVCGGTLAITTAHFQYTPFVAPATQFLIERIDAKQFMFPMIGSKK</sequence>
<evidence type="ECO:0000256" key="11">
    <source>
        <dbReference type="PIRSR" id="PIRSR611150-2"/>
    </source>
</evidence>
<dbReference type="GO" id="GO:0005576">
    <property type="term" value="C:extracellular region"/>
    <property type="evidence" value="ECO:0007669"/>
    <property type="project" value="UniProtKB-SubCell"/>
</dbReference>
<accession>A0A6G1HZ69</accession>
<dbReference type="Proteomes" id="UP000799640">
    <property type="component" value="Unassembled WGS sequence"/>
</dbReference>
<dbReference type="SMART" id="SM01110">
    <property type="entry name" value="Cutinase"/>
    <property type="match status" value="1"/>
</dbReference>
<feature type="disulfide bond" evidence="11">
    <location>
        <begin position="9"/>
        <end position="86"/>
    </location>
</feature>
<dbReference type="EMBL" id="ML996693">
    <property type="protein sequence ID" value="KAF2401127.1"/>
    <property type="molecule type" value="Genomic_DNA"/>
</dbReference>
<dbReference type="InterPro" id="IPR011150">
    <property type="entry name" value="Cutinase_monf"/>
</dbReference>
<evidence type="ECO:0000256" key="4">
    <source>
        <dbReference type="ARBA" id="ARBA00022487"/>
    </source>
</evidence>
<evidence type="ECO:0000256" key="3">
    <source>
        <dbReference type="ARBA" id="ARBA00013095"/>
    </source>
</evidence>
<name>A0A6G1HZ69_9PEZI</name>
<evidence type="ECO:0000256" key="12">
    <source>
        <dbReference type="RuleBase" id="RU361263"/>
    </source>
</evidence>
<dbReference type="OrthoDB" id="3225429at2759"/>
<dbReference type="SUPFAM" id="SSF53474">
    <property type="entry name" value="alpha/beta-Hydrolases"/>
    <property type="match status" value="1"/>
</dbReference>
<keyword evidence="14" id="KW-1185">Reference proteome</keyword>
<dbReference type="InterPro" id="IPR000675">
    <property type="entry name" value="Cutinase/axe"/>
</dbReference>
<dbReference type="PRINTS" id="PR00129">
    <property type="entry name" value="CUTINASE"/>
</dbReference>
<keyword evidence="5 12" id="KW-0964">Secreted</keyword>
<evidence type="ECO:0000256" key="2">
    <source>
        <dbReference type="ARBA" id="ARBA00007534"/>
    </source>
</evidence>
<dbReference type="EC" id="3.1.1.74" evidence="3 12"/>
<keyword evidence="6" id="KW-0732">Signal</keyword>
<dbReference type="PANTHER" id="PTHR48250">
    <property type="entry name" value="CUTINASE 2-RELATED"/>
    <property type="match status" value="1"/>
</dbReference>
<reference evidence="13" key="1">
    <citation type="journal article" date="2020" name="Stud. Mycol.">
        <title>101 Dothideomycetes genomes: a test case for predicting lifestyles and emergence of pathogens.</title>
        <authorList>
            <person name="Haridas S."/>
            <person name="Albert R."/>
            <person name="Binder M."/>
            <person name="Bloem J."/>
            <person name="Labutti K."/>
            <person name="Salamov A."/>
            <person name="Andreopoulos B."/>
            <person name="Baker S."/>
            <person name="Barry K."/>
            <person name="Bills G."/>
            <person name="Bluhm B."/>
            <person name="Cannon C."/>
            <person name="Castanera R."/>
            <person name="Culley D."/>
            <person name="Daum C."/>
            <person name="Ezra D."/>
            <person name="Gonzalez J."/>
            <person name="Henrissat B."/>
            <person name="Kuo A."/>
            <person name="Liang C."/>
            <person name="Lipzen A."/>
            <person name="Lutzoni F."/>
            <person name="Magnuson J."/>
            <person name="Mondo S."/>
            <person name="Nolan M."/>
            <person name="Ohm R."/>
            <person name="Pangilinan J."/>
            <person name="Park H.-J."/>
            <person name="Ramirez L."/>
            <person name="Alfaro M."/>
            <person name="Sun H."/>
            <person name="Tritt A."/>
            <person name="Yoshinaga Y."/>
            <person name="Zwiers L.-H."/>
            <person name="Turgeon B."/>
            <person name="Goodwin S."/>
            <person name="Spatafora J."/>
            <person name="Crous P."/>
            <person name="Grigoriev I."/>
        </authorList>
    </citation>
    <scope>NUCLEOTIDE SEQUENCE</scope>
    <source>
        <strain evidence="13">CBS 262.69</strain>
    </source>
</reference>
<protein>
    <recommendedName>
        <fullName evidence="3 12">Cutinase</fullName>
        <ecNumber evidence="3 12">3.1.1.74</ecNumber>
    </recommendedName>
</protein>
<organism evidence="13 14">
    <name type="scientific">Trichodelitschia bisporula</name>
    <dbReference type="NCBI Taxonomy" id="703511"/>
    <lineage>
        <taxon>Eukaryota</taxon>
        <taxon>Fungi</taxon>
        <taxon>Dikarya</taxon>
        <taxon>Ascomycota</taxon>
        <taxon>Pezizomycotina</taxon>
        <taxon>Dothideomycetes</taxon>
        <taxon>Dothideomycetes incertae sedis</taxon>
        <taxon>Phaeotrichales</taxon>
        <taxon>Phaeotrichaceae</taxon>
        <taxon>Trichodelitschia</taxon>
    </lineage>
</organism>
<keyword evidence="7 12" id="KW-0378">Hydrolase</keyword>
<dbReference type="InterPro" id="IPR029058">
    <property type="entry name" value="AB_hydrolase_fold"/>
</dbReference>
<feature type="active site" evidence="10">
    <location>
        <position position="152"/>
    </location>
</feature>
<evidence type="ECO:0000256" key="10">
    <source>
        <dbReference type="PIRSR" id="PIRSR611150-1"/>
    </source>
</evidence>
<dbReference type="AlphaFoldDB" id="A0A6G1HZ69"/>
<keyword evidence="4 12" id="KW-0719">Serine esterase</keyword>
<dbReference type="PROSITE" id="PS00931">
    <property type="entry name" value="CUTINASE_2"/>
    <property type="match status" value="1"/>
</dbReference>
<feature type="active site" description="Nucleophile" evidence="10">
    <location>
        <position position="97"/>
    </location>
</feature>
<evidence type="ECO:0000313" key="14">
    <source>
        <dbReference type="Proteomes" id="UP000799640"/>
    </source>
</evidence>
<comment type="catalytic activity">
    <reaction evidence="9 12">
        <text>cutin + H2O = cutin monomers.</text>
        <dbReference type="EC" id="3.1.1.74"/>
    </reaction>
</comment>
<dbReference type="InterPro" id="IPR043579">
    <property type="entry name" value="CUTINASE_2"/>
</dbReference>
<evidence type="ECO:0000313" key="13">
    <source>
        <dbReference type="EMBL" id="KAF2401127.1"/>
    </source>
</evidence>
<evidence type="ECO:0000256" key="1">
    <source>
        <dbReference type="ARBA" id="ARBA00004613"/>
    </source>
</evidence>
<proteinExistence type="inferred from homology"/>
<dbReference type="GO" id="GO:0050525">
    <property type="term" value="F:cutinase activity"/>
    <property type="evidence" value="ECO:0007669"/>
    <property type="project" value="UniProtKB-UniRule"/>
</dbReference>
<feature type="disulfide bond" evidence="11">
    <location>
        <begin position="148"/>
        <end position="155"/>
    </location>
</feature>
<dbReference type="Gene3D" id="3.40.50.1820">
    <property type="entry name" value="alpha/beta hydrolase"/>
    <property type="match status" value="1"/>
</dbReference>
<comment type="similarity">
    <text evidence="2 12">Belongs to the cutinase family.</text>
</comment>
<dbReference type="PROSITE" id="PS00155">
    <property type="entry name" value="CUTINASE_1"/>
    <property type="match status" value="1"/>
</dbReference>